<dbReference type="RefSeq" id="WP_236892358.1">
    <property type="nucleotide sequence ID" value="NZ_AP024488.1"/>
</dbReference>
<feature type="transmembrane region" description="Helical" evidence="5">
    <location>
        <begin position="88"/>
        <end position="117"/>
    </location>
</feature>
<feature type="transmembrane region" description="Helical" evidence="5">
    <location>
        <begin position="172"/>
        <end position="190"/>
    </location>
</feature>
<keyword evidence="7" id="KW-1185">Reference proteome</keyword>
<evidence type="ECO:0000256" key="2">
    <source>
        <dbReference type="ARBA" id="ARBA00022692"/>
    </source>
</evidence>
<evidence type="ECO:0000256" key="4">
    <source>
        <dbReference type="ARBA" id="ARBA00023136"/>
    </source>
</evidence>
<feature type="transmembrane region" description="Helical" evidence="5">
    <location>
        <begin position="21"/>
        <end position="39"/>
    </location>
</feature>
<evidence type="ECO:0000313" key="6">
    <source>
        <dbReference type="EMBL" id="BCS95997.1"/>
    </source>
</evidence>
<evidence type="ECO:0000256" key="1">
    <source>
        <dbReference type="ARBA" id="ARBA00004127"/>
    </source>
</evidence>
<protein>
    <recommendedName>
        <fullName evidence="8">Isoprenylcysteine carboxylmethyltransferase family protein</fullName>
    </recommendedName>
</protein>
<proteinExistence type="predicted"/>
<dbReference type="PANTHER" id="PTHR12714:SF9">
    <property type="entry name" value="PROTEIN-S-ISOPRENYLCYSTEINE O-METHYLTRANSFERASE"/>
    <property type="match status" value="1"/>
</dbReference>
<evidence type="ECO:0000313" key="7">
    <source>
        <dbReference type="Proteomes" id="UP001320148"/>
    </source>
</evidence>
<dbReference type="Proteomes" id="UP001320148">
    <property type="component" value="Chromosome"/>
</dbReference>
<comment type="subcellular location">
    <subcellularLocation>
        <location evidence="1">Endomembrane system</location>
        <topology evidence="1">Multi-pass membrane protein</topology>
    </subcellularLocation>
</comment>
<evidence type="ECO:0000256" key="3">
    <source>
        <dbReference type="ARBA" id="ARBA00022989"/>
    </source>
</evidence>
<name>A0ABM7PFA5_9BACT</name>
<keyword evidence="4 5" id="KW-0472">Membrane</keyword>
<sequence length="193" mass="22335">MSKTVSSPIHALFNNNSIRKTVVHLRVPIGLLLFIVILTQLHPGWFLPGLLVSCLGQMLQVWCMSTIKTQKKLTTTGPYMFVRNPMYLGRFFLIFGVLMMTGNPFLLILLVIVYYFYMVNRVKREERSLAGIFGKDYEDYCRDVHPYLPGLKRFDPASLWSFNKESFVQNNVLTNIAVPFVCYITLYLVARIH</sequence>
<keyword evidence="2 5" id="KW-0812">Transmembrane</keyword>
<keyword evidence="3 5" id="KW-1133">Transmembrane helix</keyword>
<dbReference type="PANTHER" id="PTHR12714">
    <property type="entry name" value="PROTEIN-S ISOPRENYLCYSTEINE O-METHYLTRANSFERASE"/>
    <property type="match status" value="1"/>
</dbReference>
<feature type="transmembrane region" description="Helical" evidence="5">
    <location>
        <begin position="45"/>
        <end position="67"/>
    </location>
</feature>
<organism evidence="6 7">
    <name type="scientific">Desulfoluna limicola</name>
    <dbReference type="NCBI Taxonomy" id="2810562"/>
    <lineage>
        <taxon>Bacteria</taxon>
        <taxon>Pseudomonadati</taxon>
        <taxon>Thermodesulfobacteriota</taxon>
        <taxon>Desulfobacteria</taxon>
        <taxon>Desulfobacterales</taxon>
        <taxon>Desulfolunaceae</taxon>
        <taxon>Desulfoluna</taxon>
    </lineage>
</organism>
<evidence type="ECO:0000256" key="5">
    <source>
        <dbReference type="SAM" id="Phobius"/>
    </source>
</evidence>
<dbReference type="InterPro" id="IPR007318">
    <property type="entry name" value="Phopholipid_MeTrfase"/>
</dbReference>
<dbReference type="Gene3D" id="1.20.120.1630">
    <property type="match status" value="1"/>
</dbReference>
<reference evidence="6 7" key="1">
    <citation type="submission" date="2021-02" db="EMBL/GenBank/DDBJ databases">
        <title>Complete genome of Desulfoluna sp. strain ASN36.</title>
        <authorList>
            <person name="Takahashi A."/>
            <person name="Kojima H."/>
            <person name="Fukui M."/>
        </authorList>
    </citation>
    <scope>NUCLEOTIDE SEQUENCE [LARGE SCALE GENOMIC DNA]</scope>
    <source>
        <strain evidence="6 7">ASN36</strain>
    </source>
</reference>
<accession>A0ABM7PFA5</accession>
<dbReference type="Pfam" id="PF04191">
    <property type="entry name" value="PEMT"/>
    <property type="match status" value="1"/>
</dbReference>
<evidence type="ECO:0008006" key="8">
    <source>
        <dbReference type="Google" id="ProtNLM"/>
    </source>
</evidence>
<gene>
    <name evidence="6" type="ORF">DSLASN_16290</name>
</gene>
<dbReference type="EMBL" id="AP024488">
    <property type="protein sequence ID" value="BCS95997.1"/>
    <property type="molecule type" value="Genomic_DNA"/>
</dbReference>